<evidence type="ECO:0000313" key="3">
    <source>
        <dbReference type="Proteomes" id="UP001064782"/>
    </source>
</evidence>
<protein>
    <recommendedName>
        <fullName evidence="4">DUF3253 domain-containing protein</fullName>
    </recommendedName>
</protein>
<dbReference type="GeneID" id="83627522"/>
<name>A0A9P3Q2W7_9MYCO</name>
<dbReference type="Proteomes" id="UP001064782">
    <property type="component" value="Unassembled WGS sequence"/>
</dbReference>
<gene>
    <name evidence="2" type="ORF">Mkiyose1413_00580</name>
    <name evidence="1" type="ORF">SRL2020028_04840</name>
</gene>
<comment type="caution">
    <text evidence="2">The sequence shown here is derived from an EMBL/GenBank/DDBJ whole genome shotgun (WGS) entry which is preliminary data.</text>
</comment>
<dbReference type="Gene3D" id="1.10.10.10">
    <property type="entry name" value="Winged helix-like DNA-binding domain superfamily/Winged helix DNA-binding domain"/>
    <property type="match status" value="1"/>
</dbReference>
<dbReference type="InterPro" id="IPR021660">
    <property type="entry name" value="DUF3253"/>
</dbReference>
<sequence length="113" mass="11897">MTEQLRAELRRVVDDGGPGSAEAEIALGDGPIEDRLKSAILALATRRGPQSSICPSDAARAVGGDNWRDLTDDARELARGLAKSGAVQITQHGAVLDADAAWRGPIRIRITGN</sequence>
<dbReference type="EMBL" id="BRXE01000002">
    <property type="protein sequence ID" value="GLB81228.1"/>
    <property type="molecule type" value="Genomic_DNA"/>
</dbReference>
<keyword evidence="3" id="KW-1185">Reference proteome</keyword>
<dbReference type="EMBL" id="BRZI01000001">
    <property type="protein sequence ID" value="GLD28175.1"/>
    <property type="molecule type" value="Genomic_DNA"/>
</dbReference>
<organism evidence="2 3">
    <name type="scientific">Mycobacterium kiyosense</name>
    <dbReference type="NCBI Taxonomy" id="2871094"/>
    <lineage>
        <taxon>Bacteria</taxon>
        <taxon>Bacillati</taxon>
        <taxon>Actinomycetota</taxon>
        <taxon>Actinomycetes</taxon>
        <taxon>Mycobacteriales</taxon>
        <taxon>Mycobacteriaceae</taxon>
        <taxon>Mycobacterium</taxon>
    </lineage>
</organism>
<evidence type="ECO:0000313" key="1">
    <source>
        <dbReference type="EMBL" id="GLB81228.1"/>
    </source>
</evidence>
<dbReference type="Proteomes" id="UP001165663">
    <property type="component" value="Unassembled WGS sequence"/>
</dbReference>
<accession>A0A9P3Q2W7</accession>
<dbReference type="RefSeq" id="WP_236974997.1">
    <property type="nucleotide sequence ID" value="NZ_BRXE01000002.1"/>
</dbReference>
<dbReference type="AlphaFoldDB" id="A0A9P3Q2W7"/>
<evidence type="ECO:0000313" key="2">
    <source>
        <dbReference type="EMBL" id="GLD28175.1"/>
    </source>
</evidence>
<proteinExistence type="predicted"/>
<dbReference type="Pfam" id="PF11625">
    <property type="entry name" value="DUF3253"/>
    <property type="match status" value="1"/>
</dbReference>
<dbReference type="SUPFAM" id="SSF46785">
    <property type="entry name" value="Winged helix' DNA-binding domain"/>
    <property type="match status" value="1"/>
</dbReference>
<evidence type="ECO:0008006" key="4">
    <source>
        <dbReference type="Google" id="ProtNLM"/>
    </source>
</evidence>
<dbReference type="InterPro" id="IPR036388">
    <property type="entry name" value="WH-like_DNA-bd_sf"/>
</dbReference>
<dbReference type="InterPro" id="IPR036390">
    <property type="entry name" value="WH_DNA-bd_sf"/>
</dbReference>
<reference evidence="2" key="1">
    <citation type="submission" date="2022-08" db="EMBL/GenBank/DDBJ databases">
        <title>Mycobacterium kiyosense sp. nov., scotochromogenic slow-glowing species isolated from respiratory specimens.</title>
        <authorList>
            <person name="Fukano H."/>
            <person name="Kazumi Y."/>
            <person name="Sakagami N."/>
            <person name="Ato M."/>
            <person name="Mitarai S."/>
            <person name="Hoshino Y."/>
        </authorList>
    </citation>
    <scope>NUCLEOTIDE SEQUENCE</scope>
    <source>
        <strain evidence="2">1413</strain>
        <strain evidence="1">SRL2020-028</strain>
    </source>
</reference>